<feature type="compositionally biased region" description="Low complexity" evidence="3">
    <location>
        <begin position="40"/>
        <end position="50"/>
    </location>
</feature>
<sequence>MVHIIITLASSSSMADHSSKSSATAQSPPTTNGRPPLPSPTSYHYSSSRPTPTPPAPIHPNQPHNAGRTRLRNCISHCLLSTAVAIGLIILLYIFIASIVLDPDFPKFRVDSLTVSNFNLSSTIPPLLSGNFDAQITAWNPNKKVTLSCSHLEAEFYLGSYPISGTTLPPFILSVKNETSIALNFTAVRAYVDWGESDENLDFNLQICMKEHYKAGFWGWGQGEWLVFSCPDLSVRVNTLPNGSTTGGAWSLTGGARRCEFF</sequence>
<reference evidence="6" key="1">
    <citation type="submission" date="2025-08" db="UniProtKB">
        <authorList>
            <consortium name="RefSeq"/>
        </authorList>
    </citation>
    <scope>IDENTIFICATION</scope>
    <source>
        <tissue evidence="6">Leaves</tissue>
    </source>
</reference>
<keyword evidence="4" id="KW-0812">Transmembrane</keyword>
<dbReference type="PANTHER" id="PTHR31234:SF2">
    <property type="entry name" value="OS05G0199100 PROTEIN"/>
    <property type="match status" value="1"/>
</dbReference>
<dbReference type="Proteomes" id="UP001652660">
    <property type="component" value="Chromosome 2c"/>
</dbReference>
<proteinExistence type="predicted"/>
<evidence type="ECO:0000256" key="1">
    <source>
        <dbReference type="ARBA" id="ARBA00004370"/>
    </source>
</evidence>
<keyword evidence="2 4" id="KW-0472">Membrane</keyword>
<dbReference type="RefSeq" id="XP_071932866.1">
    <property type="nucleotide sequence ID" value="XM_072076765.1"/>
</dbReference>
<evidence type="ECO:0000256" key="3">
    <source>
        <dbReference type="SAM" id="MobiDB-lite"/>
    </source>
</evidence>
<dbReference type="InterPro" id="IPR044839">
    <property type="entry name" value="NDR1-like"/>
</dbReference>
<keyword evidence="5" id="KW-1185">Reference proteome</keyword>
<comment type="subcellular location">
    <subcellularLocation>
        <location evidence="1">Membrane</location>
    </subcellularLocation>
</comment>
<evidence type="ECO:0000256" key="4">
    <source>
        <dbReference type="SAM" id="Phobius"/>
    </source>
</evidence>
<feature type="transmembrane region" description="Helical" evidence="4">
    <location>
        <begin position="78"/>
        <end position="101"/>
    </location>
</feature>
<evidence type="ECO:0000256" key="2">
    <source>
        <dbReference type="ARBA" id="ARBA00023136"/>
    </source>
</evidence>
<protein>
    <recommendedName>
        <fullName evidence="7">Late embryogenesis abundant protein LEA-2 subgroup domain-containing protein</fullName>
    </recommendedName>
</protein>
<accession>A0ABM4WM54</accession>
<dbReference type="PANTHER" id="PTHR31234">
    <property type="entry name" value="LATE EMBRYOGENESIS ABUNDANT (LEA) HYDROXYPROLINE-RICH GLYCOPROTEIN FAMILY"/>
    <property type="match status" value="1"/>
</dbReference>
<feature type="region of interest" description="Disordered" evidence="3">
    <location>
        <begin position="15"/>
        <end position="65"/>
    </location>
</feature>
<organism evidence="5 6">
    <name type="scientific">Coffea arabica</name>
    <name type="common">Arabian coffee</name>
    <dbReference type="NCBI Taxonomy" id="13443"/>
    <lineage>
        <taxon>Eukaryota</taxon>
        <taxon>Viridiplantae</taxon>
        <taxon>Streptophyta</taxon>
        <taxon>Embryophyta</taxon>
        <taxon>Tracheophyta</taxon>
        <taxon>Spermatophyta</taxon>
        <taxon>Magnoliopsida</taxon>
        <taxon>eudicotyledons</taxon>
        <taxon>Gunneridae</taxon>
        <taxon>Pentapetalae</taxon>
        <taxon>asterids</taxon>
        <taxon>lamiids</taxon>
        <taxon>Gentianales</taxon>
        <taxon>Rubiaceae</taxon>
        <taxon>Ixoroideae</taxon>
        <taxon>Gardenieae complex</taxon>
        <taxon>Bertiereae - Coffeeae clade</taxon>
        <taxon>Coffeeae</taxon>
        <taxon>Coffea</taxon>
    </lineage>
</organism>
<evidence type="ECO:0000313" key="5">
    <source>
        <dbReference type="Proteomes" id="UP001652660"/>
    </source>
</evidence>
<feature type="compositionally biased region" description="Polar residues" evidence="3">
    <location>
        <begin position="24"/>
        <end position="33"/>
    </location>
</feature>
<feature type="compositionally biased region" description="Pro residues" evidence="3">
    <location>
        <begin position="51"/>
        <end position="60"/>
    </location>
</feature>
<dbReference type="GeneID" id="140035507"/>
<name>A0ABM4WM54_COFAR</name>
<gene>
    <name evidence="6" type="primary">LOC140035507</name>
</gene>
<evidence type="ECO:0008006" key="7">
    <source>
        <dbReference type="Google" id="ProtNLM"/>
    </source>
</evidence>
<keyword evidence="4" id="KW-1133">Transmembrane helix</keyword>
<evidence type="ECO:0000313" key="6">
    <source>
        <dbReference type="RefSeq" id="XP_071932866.1"/>
    </source>
</evidence>